<organism evidence="3 4">
    <name type="scientific">Candidatus Thermokryptus mobilis</name>
    <dbReference type="NCBI Taxonomy" id="1643428"/>
    <lineage>
        <taxon>Bacteria</taxon>
        <taxon>Pseudomonadati</taxon>
        <taxon>Candidatus Kryptoniota</taxon>
        <taxon>Candidatus Thermokryptus</taxon>
    </lineage>
</organism>
<dbReference type="STRING" id="1643428.GCA_001442855_00116"/>
<feature type="coiled-coil region" evidence="1">
    <location>
        <begin position="51"/>
        <end position="107"/>
    </location>
</feature>
<keyword evidence="1" id="KW-0175">Coiled coil</keyword>
<keyword evidence="2" id="KW-1133">Transmembrane helix</keyword>
<sequence length="454" mass="51833">MPLEELRPTNNYVTYEQLQRFLTDRLGALEREIEAKLLQLKESKFNYLEEKLNIKTELETLKEQFRLLNSEFISRVTNLSYKVIEINNFFTQKLAELNQQFTDLNTKIISELEKYRTELREFLSKSDLRSFLENNADLMPYLMGPAINEIAEMKNKLSSIETNLLLIQNSWATINNEISKHISQLIESTLSDIDSKVLGLTNSLKESLLEKINSLEINGEIDLSGINEFKDEISNLINNVNQNIAELKNIYQSIPSPETTAQTINFDQVLSEINIKLDEIKFAQAQREFIVPEFPDAEYLKNFSEEMKAGLETLKKISEEISLSTSSLTFNPSVKFDDSLQSIDAQIREIKTLFDEIATSQFEIQNNIGNLAEKVTVVVTEVPKISGTLKKDISEEFKVLKSEILSELKKQGQSLTSSINSINESIQPLKGYPAIIIFATLIIIGAMILLKFVF</sequence>
<evidence type="ECO:0000313" key="4">
    <source>
        <dbReference type="Proteomes" id="UP000320623"/>
    </source>
</evidence>
<dbReference type="Proteomes" id="UP000320623">
    <property type="component" value="Unassembled WGS sequence"/>
</dbReference>
<evidence type="ECO:0000256" key="1">
    <source>
        <dbReference type="SAM" id="Coils"/>
    </source>
</evidence>
<evidence type="ECO:0000313" key="3">
    <source>
        <dbReference type="EMBL" id="CUU00935.1"/>
    </source>
</evidence>
<dbReference type="AlphaFoldDB" id="A0A0S4MPG0"/>
<proteinExistence type="predicted"/>
<protein>
    <submittedName>
        <fullName evidence="3">Uncharacterized protein</fullName>
    </submittedName>
</protein>
<keyword evidence="4" id="KW-1185">Reference proteome</keyword>
<accession>A0A0S4MPG0</accession>
<keyword evidence="2" id="KW-0472">Membrane</keyword>
<dbReference type="RefSeq" id="WP_140943932.1">
    <property type="nucleotide sequence ID" value="NZ_FAOO01000001.1"/>
</dbReference>
<gene>
    <name evidence="3" type="ORF">JGI1_00123</name>
</gene>
<feature type="transmembrane region" description="Helical" evidence="2">
    <location>
        <begin position="431"/>
        <end position="453"/>
    </location>
</feature>
<dbReference type="EMBL" id="FAOO01000001">
    <property type="protein sequence ID" value="CUU00935.1"/>
    <property type="molecule type" value="Genomic_DNA"/>
</dbReference>
<keyword evidence="2" id="KW-0812">Transmembrane</keyword>
<name>A0A0S4MPG0_9BACT</name>
<evidence type="ECO:0000256" key="2">
    <source>
        <dbReference type="SAM" id="Phobius"/>
    </source>
</evidence>
<reference evidence="4" key="1">
    <citation type="submission" date="2015-11" db="EMBL/GenBank/DDBJ databases">
        <authorList>
            <person name="Varghese N."/>
        </authorList>
    </citation>
    <scope>NUCLEOTIDE SEQUENCE [LARGE SCALE GENOMIC DNA]</scope>
</reference>
<dbReference type="OrthoDB" id="9776184at2"/>